<dbReference type="NCBIfam" id="TIGR00471">
    <property type="entry name" value="pheT_arch"/>
    <property type="match status" value="1"/>
</dbReference>
<evidence type="ECO:0000256" key="1">
    <source>
        <dbReference type="ARBA" id="ARBA00001946"/>
    </source>
</evidence>
<evidence type="ECO:0000259" key="15">
    <source>
        <dbReference type="PROSITE" id="PS51483"/>
    </source>
</evidence>
<feature type="domain" description="B5" evidence="15">
    <location>
        <begin position="281"/>
        <end position="358"/>
    </location>
</feature>
<dbReference type="InterPro" id="IPR040659">
    <property type="entry name" value="PhetRS_B1"/>
</dbReference>
<sequence>MYFFLADEEVDRLLFRFGLELDEIVTDDSVKEENEMADAVVYKIEVPANRCDLLSSEGLLNALQTFFRSKRPPVFHVGGLSGVTVSVDDSVKRIRPFIVAAVLRGMHLTRESYESLIDLQEKLHHNICRKRALVAIGFHDLDTLKGPFLYTTKPPDDICFQPLHQRKKYTASELMVLYSSDLHLRQYLHIIQDASRYPVIYDSNGTVLSMPPIINGEHSKVTTSTRNMLIECTALDLHRAEIVLDTLVCTCSKYCNPPYTAEAVTVRSADGSTKSYPVCTLLTVEITLSVEEVNKRIGIELNASEIACLLKRMGLETNAVDTNNMMHILVPPNRHDILHPCDVIEDVAIAYGYNKIPRVLPPVTIVAKQLRMNKLTETFRREIATSGFTEILTFALCSSSDVSTKLNDPNGLSEAVQVANPKTLDFQVARTKLLPGILKTIRHNRERSLPLKLFEIQDIVLKKGGVAMNRRNFCAVHYGKVSGFEVIHGLLDHLMAMLSIPLDEKNGYHITEIEDRAFFPGRCAAIFLMGATNPVGQMGILHPDVTKAFELNFVCASLELSFEDMMSAVQCL</sequence>
<dbReference type="GO" id="GO:0009328">
    <property type="term" value="C:phenylalanine-tRNA ligase complex"/>
    <property type="evidence" value="ECO:0007669"/>
    <property type="project" value="TreeGrafter"/>
</dbReference>
<keyword evidence="12" id="KW-0648">Protein biosynthesis</keyword>
<evidence type="ECO:0000256" key="12">
    <source>
        <dbReference type="ARBA" id="ARBA00022917"/>
    </source>
</evidence>
<dbReference type="Pfam" id="PF17759">
    <property type="entry name" value="tRNA_synthFbeta"/>
    <property type="match status" value="1"/>
</dbReference>
<evidence type="ECO:0000256" key="13">
    <source>
        <dbReference type="ARBA" id="ARBA00023146"/>
    </source>
</evidence>
<dbReference type="EC" id="6.1.1.20" evidence="4"/>
<dbReference type="GO" id="GO:0005524">
    <property type="term" value="F:ATP binding"/>
    <property type="evidence" value="ECO:0007669"/>
    <property type="project" value="UniProtKB-KW"/>
</dbReference>
<dbReference type="Gene3D" id="3.50.40.10">
    <property type="entry name" value="Phenylalanyl-trna Synthetase, Chain B, domain 3"/>
    <property type="match status" value="1"/>
</dbReference>
<comment type="cofactor">
    <cofactor evidence="1">
        <name>Mg(2+)</name>
        <dbReference type="ChEBI" id="CHEBI:18420"/>
    </cofactor>
</comment>
<keyword evidence="7" id="KW-0436">Ligase</keyword>
<evidence type="ECO:0000256" key="3">
    <source>
        <dbReference type="ARBA" id="ARBA00007438"/>
    </source>
</evidence>
<dbReference type="InterPro" id="IPR045864">
    <property type="entry name" value="aa-tRNA-synth_II/BPL/LPL"/>
</dbReference>
<dbReference type="SMART" id="SM00874">
    <property type="entry name" value="B5"/>
    <property type="match status" value="1"/>
</dbReference>
<dbReference type="PANTHER" id="PTHR10947:SF0">
    <property type="entry name" value="PHENYLALANINE--TRNA LIGASE BETA SUBUNIT"/>
    <property type="match status" value="1"/>
</dbReference>
<evidence type="ECO:0000313" key="16">
    <source>
        <dbReference type="EMBL" id="CDW58138.1"/>
    </source>
</evidence>
<keyword evidence="6" id="KW-0963">Cytoplasm</keyword>
<comment type="similarity">
    <text evidence="3">Belongs to the phenylalanyl-tRNA synthetase beta subunit family. Type 2 subfamily.</text>
</comment>
<comment type="subcellular location">
    <subcellularLocation>
        <location evidence="2">Cytoplasm</location>
    </subcellularLocation>
</comment>
<dbReference type="InterPro" id="IPR009061">
    <property type="entry name" value="DNA-bd_dom_put_sf"/>
</dbReference>
<dbReference type="PANTHER" id="PTHR10947">
    <property type="entry name" value="PHENYLALANYL-TRNA SYNTHETASE BETA CHAIN AND LEUCINE-RICH REPEAT-CONTAINING PROTEIN 47"/>
    <property type="match status" value="1"/>
</dbReference>
<protein>
    <recommendedName>
        <fullName evidence="5">Phenylalanine--tRNA ligase beta subunit</fullName>
        <ecNumber evidence="4">6.1.1.20</ecNumber>
    </recommendedName>
    <alternativeName>
        <fullName evidence="14">Phenylalanyl-tRNA synthetase beta subunit</fullName>
    </alternativeName>
</protein>
<evidence type="ECO:0000256" key="6">
    <source>
        <dbReference type="ARBA" id="ARBA00022490"/>
    </source>
</evidence>
<dbReference type="STRING" id="36087.A0A077ZF63"/>
<evidence type="ECO:0000256" key="8">
    <source>
        <dbReference type="ARBA" id="ARBA00022723"/>
    </source>
</evidence>
<evidence type="ECO:0000313" key="17">
    <source>
        <dbReference type="Proteomes" id="UP000030665"/>
    </source>
</evidence>
<dbReference type="InterPro" id="IPR020825">
    <property type="entry name" value="Phe-tRNA_synthase-like_B3/B4"/>
</dbReference>
<evidence type="ECO:0000256" key="4">
    <source>
        <dbReference type="ARBA" id="ARBA00012814"/>
    </source>
</evidence>
<keyword evidence="11" id="KW-0460">Magnesium</keyword>
<evidence type="ECO:0000256" key="2">
    <source>
        <dbReference type="ARBA" id="ARBA00004496"/>
    </source>
</evidence>
<gene>
    <name evidence="16" type="ORF">TTRE_0000644101</name>
</gene>
<dbReference type="FunFam" id="3.50.40.10:FF:000002">
    <property type="entry name" value="phenylalanine--tRNA ligase beta subunit"/>
    <property type="match status" value="1"/>
</dbReference>
<dbReference type="SUPFAM" id="SSF56037">
    <property type="entry name" value="PheT/TilS domain"/>
    <property type="match status" value="1"/>
</dbReference>
<dbReference type="Pfam" id="PF18262">
    <property type="entry name" value="PhetRS_B1"/>
    <property type="match status" value="1"/>
</dbReference>
<reference evidence="16" key="2">
    <citation type="submission" date="2014-03" db="EMBL/GenBank/DDBJ databases">
        <title>The whipworm genome and dual-species transcriptomics of an intimate host-pathogen interaction.</title>
        <authorList>
            <person name="Foth B.J."/>
            <person name="Tsai I.J."/>
            <person name="Reid A.J."/>
            <person name="Bancroft A.J."/>
            <person name="Nichol S."/>
            <person name="Tracey A."/>
            <person name="Holroyd N."/>
            <person name="Cotton J.A."/>
            <person name="Stanley E.J."/>
            <person name="Zarowiecki M."/>
            <person name="Liu J.Z."/>
            <person name="Huckvale T."/>
            <person name="Cooper P.J."/>
            <person name="Grencis R.K."/>
            <person name="Berriman M."/>
        </authorList>
    </citation>
    <scope>NUCLEOTIDE SEQUENCE [LARGE SCALE GENOMIC DNA]</scope>
</reference>
<dbReference type="InterPro" id="IPR005146">
    <property type="entry name" value="B3/B4_tRNA-bd"/>
</dbReference>
<dbReference type="CDD" id="cd00769">
    <property type="entry name" value="PheRS_beta_core"/>
    <property type="match status" value="1"/>
</dbReference>
<evidence type="ECO:0000256" key="5">
    <source>
        <dbReference type="ARBA" id="ARBA00017032"/>
    </source>
</evidence>
<accession>A0A077ZF63</accession>
<evidence type="ECO:0000256" key="10">
    <source>
        <dbReference type="ARBA" id="ARBA00022840"/>
    </source>
</evidence>
<dbReference type="GO" id="GO:0004826">
    <property type="term" value="F:phenylalanine-tRNA ligase activity"/>
    <property type="evidence" value="ECO:0007669"/>
    <property type="project" value="UniProtKB-EC"/>
</dbReference>
<dbReference type="AlphaFoldDB" id="A0A077ZF63"/>
<evidence type="ECO:0000256" key="11">
    <source>
        <dbReference type="ARBA" id="ARBA00022842"/>
    </source>
</evidence>
<evidence type="ECO:0000256" key="14">
    <source>
        <dbReference type="ARBA" id="ARBA00033189"/>
    </source>
</evidence>
<name>A0A077ZF63_TRITR</name>
<dbReference type="InterPro" id="IPR004531">
    <property type="entry name" value="Phe-tRNA-synth_IIc_bsu_arc_euk"/>
</dbReference>
<dbReference type="Proteomes" id="UP000030665">
    <property type="component" value="Unassembled WGS sequence"/>
</dbReference>
<dbReference type="InterPro" id="IPR005147">
    <property type="entry name" value="tRNA_synthase_B5-dom"/>
</dbReference>
<proteinExistence type="inferred from homology"/>
<dbReference type="GO" id="GO:0003723">
    <property type="term" value="F:RNA binding"/>
    <property type="evidence" value="ECO:0007669"/>
    <property type="project" value="InterPro"/>
</dbReference>
<reference evidence="16" key="1">
    <citation type="submission" date="2014-01" db="EMBL/GenBank/DDBJ databases">
        <authorList>
            <person name="Aslett M."/>
        </authorList>
    </citation>
    <scope>NUCLEOTIDE SEQUENCE</scope>
</reference>
<dbReference type="PROSITE" id="PS51483">
    <property type="entry name" value="B5"/>
    <property type="match status" value="1"/>
</dbReference>
<dbReference type="Gene3D" id="3.30.930.10">
    <property type="entry name" value="Bira Bifunctional Protein, Domain 2"/>
    <property type="match status" value="1"/>
</dbReference>
<keyword evidence="8" id="KW-0479">Metal-binding</keyword>
<dbReference type="EMBL" id="HG806271">
    <property type="protein sequence ID" value="CDW58138.1"/>
    <property type="molecule type" value="Genomic_DNA"/>
</dbReference>
<organism evidence="16 17">
    <name type="scientific">Trichuris trichiura</name>
    <name type="common">Whipworm</name>
    <name type="synonym">Trichocephalus trichiurus</name>
    <dbReference type="NCBI Taxonomy" id="36087"/>
    <lineage>
        <taxon>Eukaryota</taxon>
        <taxon>Metazoa</taxon>
        <taxon>Ecdysozoa</taxon>
        <taxon>Nematoda</taxon>
        <taxon>Enoplea</taxon>
        <taxon>Dorylaimia</taxon>
        <taxon>Trichinellida</taxon>
        <taxon>Trichuridae</taxon>
        <taxon>Trichuris</taxon>
    </lineage>
</organism>
<dbReference type="GO" id="GO:0006432">
    <property type="term" value="P:phenylalanyl-tRNA aminoacylation"/>
    <property type="evidence" value="ECO:0007669"/>
    <property type="project" value="InterPro"/>
</dbReference>
<evidence type="ECO:0000256" key="7">
    <source>
        <dbReference type="ARBA" id="ARBA00022598"/>
    </source>
</evidence>
<dbReference type="SUPFAM" id="SSF55681">
    <property type="entry name" value="Class II aaRS and biotin synthetases"/>
    <property type="match status" value="1"/>
</dbReference>
<keyword evidence="9" id="KW-0547">Nucleotide-binding</keyword>
<dbReference type="SMART" id="SM00873">
    <property type="entry name" value="B3_4"/>
    <property type="match status" value="1"/>
</dbReference>
<keyword evidence="10" id="KW-0067">ATP-binding</keyword>
<dbReference type="OrthoDB" id="1698572at2759"/>
<dbReference type="InterPro" id="IPR041616">
    <property type="entry name" value="PheRS_beta_core"/>
</dbReference>
<keyword evidence="13 16" id="KW-0030">Aminoacyl-tRNA synthetase</keyword>
<dbReference type="Gene3D" id="3.30.56.10">
    <property type="match status" value="2"/>
</dbReference>
<dbReference type="InterPro" id="IPR045060">
    <property type="entry name" value="Phe-tRNA-ligase_IIc_bsu"/>
</dbReference>
<dbReference type="Pfam" id="PF03483">
    <property type="entry name" value="B3_4"/>
    <property type="match status" value="1"/>
</dbReference>
<dbReference type="SUPFAM" id="SSF46955">
    <property type="entry name" value="Putative DNA-binding domain"/>
    <property type="match status" value="2"/>
</dbReference>
<keyword evidence="17" id="KW-1185">Reference proteome</keyword>
<dbReference type="GO" id="GO:0000287">
    <property type="term" value="F:magnesium ion binding"/>
    <property type="evidence" value="ECO:0007669"/>
    <property type="project" value="InterPro"/>
</dbReference>
<dbReference type="Pfam" id="PF03484">
    <property type="entry name" value="B5"/>
    <property type="match status" value="1"/>
</dbReference>
<evidence type="ECO:0000256" key="9">
    <source>
        <dbReference type="ARBA" id="ARBA00022741"/>
    </source>
</evidence>